<accession>A0A1I7YQ29</accession>
<protein>
    <submittedName>
        <fullName evidence="2">FBD domain-containing protein</fullName>
    </submittedName>
</protein>
<dbReference type="AlphaFoldDB" id="A0A1I7YQ29"/>
<evidence type="ECO:0000313" key="1">
    <source>
        <dbReference type="Proteomes" id="UP000095287"/>
    </source>
</evidence>
<sequence length="341" mass="39862">MDGVPFAFWAHLCHISLPSDVSEAKEFAGPFGELAKIASHHMLQYVTFVVDGIEKRPYLHYWCTDRMEHSPQEIERISKKFVRTLTINFEDTKPEGTSRELIQRFPHACPNFQFRCSSISEAWVDFACSLKRFSQILITKKLDDRAVGLLQRLVDARKLFAFTVREEACEGGILAMLKSLLCQDQFRESDVVRELLQFWSQNSKKLKGKRLVLERKCKKGVKQLEEFLVHNASSPFGVLLRKIVFMARYFLLRRTLTVCSREECDVIKKEYRHNYRRFHKPSCVYKFEEGEESERRQLYISFECASAKEQKSGRRTRPASHRGLDNLGLMRATTWLEVLFA</sequence>
<dbReference type="Proteomes" id="UP000095287">
    <property type="component" value="Unplaced"/>
</dbReference>
<keyword evidence="1" id="KW-1185">Reference proteome</keyword>
<dbReference type="WBParaSite" id="L893_g18562.t1">
    <property type="protein sequence ID" value="L893_g18562.t1"/>
    <property type="gene ID" value="L893_g18562"/>
</dbReference>
<proteinExistence type="predicted"/>
<name>A0A1I7YQ29_9BILA</name>
<evidence type="ECO:0000313" key="2">
    <source>
        <dbReference type="WBParaSite" id="L893_g18562.t1"/>
    </source>
</evidence>
<reference evidence="2" key="1">
    <citation type="submission" date="2016-11" db="UniProtKB">
        <authorList>
            <consortium name="WormBaseParasite"/>
        </authorList>
    </citation>
    <scope>IDENTIFICATION</scope>
</reference>
<organism evidence="1 2">
    <name type="scientific">Steinernema glaseri</name>
    <dbReference type="NCBI Taxonomy" id="37863"/>
    <lineage>
        <taxon>Eukaryota</taxon>
        <taxon>Metazoa</taxon>
        <taxon>Ecdysozoa</taxon>
        <taxon>Nematoda</taxon>
        <taxon>Chromadorea</taxon>
        <taxon>Rhabditida</taxon>
        <taxon>Tylenchina</taxon>
        <taxon>Panagrolaimomorpha</taxon>
        <taxon>Strongyloidoidea</taxon>
        <taxon>Steinernematidae</taxon>
        <taxon>Steinernema</taxon>
    </lineage>
</organism>